<evidence type="ECO:0000256" key="1">
    <source>
        <dbReference type="ARBA" id="ARBA00022448"/>
    </source>
</evidence>
<dbReference type="InterPro" id="IPR051410">
    <property type="entry name" value="Ferric/Cupric_Reductase"/>
</dbReference>
<dbReference type="STRING" id="454286.A0A0J8QRF4"/>
<dbReference type="OrthoDB" id="4206807at2759"/>
<dbReference type="GO" id="GO:0005886">
    <property type="term" value="C:plasma membrane"/>
    <property type="evidence" value="ECO:0007669"/>
    <property type="project" value="TreeGrafter"/>
</dbReference>
<dbReference type="GO" id="GO:0015677">
    <property type="term" value="P:copper ion import"/>
    <property type="evidence" value="ECO:0007669"/>
    <property type="project" value="TreeGrafter"/>
</dbReference>
<name>A0A0J8QRF4_COCIT</name>
<keyword evidence="1" id="KW-0813">Transport</keyword>
<keyword evidence="2" id="KW-0732">Signal</keyword>
<evidence type="ECO:0000256" key="2">
    <source>
        <dbReference type="SAM" id="SignalP"/>
    </source>
</evidence>
<accession>A0A0J8QRF4</accession>
<reference evidence="4" key="1">
    <citation type="journal article" date="2010" name="Genome Res.">
        <title>Population genomic sequencing of Coccidioides fungi reveals recent hybridization and transposon control.</title>
        <authorList>
            <person name="Neafsey D.E."/>
            <person name="Barker B.M."/>
            <person name="Sharpton T.J."/>
            <person name="Stajich J.E."/>
            <person name="Park D.J."/>
            <person name="Whiston E."/>
            <person name="Hung C.-Y."/>
            <person name="McMahan C."/>
            <person name="White J."/>
            <person name="Sykes S."/>
            <person name="Heiman D."/>
            <person name="Young S."/>
            <person name="Zeng Q."/>
            <person name="Abouelleil A."/>
            <person name="Aftuck L."/>
            <person name="Bessette D."/>
            <person name="Brown A."/>
            <person name="FitzGerald M."/>
            <person name="Lui A."/>
            <person name="Macdonald J.P."/>
            <person name="Priest M."/>
            <person name="Orbach M.J."/>
            <person name="Galgiani J.N."/>
            <person name="Kirkland T.N."/>
            <person name="Cole G.T."/>
            <person name="Birren B.W."/>
            <person name="Henn M.R."/>
            <person name="Taylor J.W."/>
            <person name="Rounsley S.D."/>
        </authorList>
    </citation>
    <scope>NUCLEOTIDE SEQUENCE [LARGE SCALE GENOMIC DNA]</scope>
    <source>
        <strain evidence="4">RMSCC 3703</strain>
    </source>
</reference>
<evidence type="ECO:0000313" key="4">
    <source>
        <dbReference type="Proteomes" id="UP000054559"/>
    </source>
</evidence>
<feature type="chain" id="PRO_5005307533" evidence="2">
    <location>
        <begin position="26"/>
        <end position="165"/>
    </location>
</feature>
<proteinExistence type="predicted"/>
<dbReference type="GO" id="GO:0006879">
    <property type="term" value="P:intracellular iron ion homeostasis"/>
    <property type="evidence" value="ECO:0007669"/>
    <property type="project" value="TreeGrafter"/>
</dbReference>
<sequence>MGSADLSAGMSVFWWLLLASKLLHGYNTSTSRVRRVYFVWQVESLDIVIVAQPLLNGLLTDDVLDGGYILEMSIYVESGIDVEDQKSIGKHNQAVVYNNVPDYVKIVSSEVSGDYIPRLPNTQEECGELLVLVSVSDKLRDHLRSIVRGYFNQKVRLMEVEFQPF</sequence>
<dbReference type="GO" id="GO:0000293">
    <property type="term" value="F:ferric-chelate reductase activity"/>
    <property type="evidence" value="ECO:0007669"/>
    <property type="project" value="TreeGrafter"/>
</dbReference>
<feature type="signal peptide" evidence="2">
    <location>
        <begin position="1"/>
        <end position="25"/>
    </location>
</feature>
<dbReference type="AlphaFoldDB" id="A0A0J8QRF4"/>
<dbReference type="GO" id="GO:0006826">
    <property type="term" value="P:iron ion transport"/>
    <property type="evidence" value="ECO:0007669"/>
    <property type="project" value="TreeGrafter"/>
</dbReference>
<dbReference type="PANTHER" id="PTHR32361">
    <property type="entry name" value="FERRIC/CUPRIC REDUCTASE TRANSMEMBRANE COMPONENT"/>
    <property type="match status" value="1"/>
</dbReference>
<dbReference type="InterPro" id="IPR039261">
    <property type="entry name" value="FNR_nucleotide-bd"/>
</dbReference>
<evidence type="ECO:0000313" key="3">
    <source>
        <dbReference type="EMBL" id="KMU73838.1"/>
    </source>
</evidence>
<dbReference type="Proteomes" id="UP000054559">
    <property type="component" value="Unassembled WGS sequence"/>
</dbReference>
<gene>
    <name evidence="3" type="ORF">CISG_10225</name>
</gene>
<dbReference type="EMBL" id="DS268265">
    <property type="protein sequence ID" value="KMU73838.1"/>
    <property type="molecule type" value="Genomic_DNA"/>
</dbReference>
<protein>
    <submittedName>
        <fullName evidence="3">Uncharacterized protein</fullName>
    </submittedName>
</protein>
<dbReference type="PANTHER" id="PTHR32361:SF26">
    <property type="entry name" value="FAD-BINDING 8 DOMAIN-CONTAINING PROTEIN-RELATED"/>
    <property type="match status" value="1"/>
</dbReference>
<dbReference type="Gene3D" id="3.40.50.80">
    <property type="entry name" value="Nucleotide-binding domain of ferredoxin-NADP reductase (FNR) module"/>
    <property type="match status" value="1"/>
</dbReference>
<organism evidence="3 4">
    <name type="scientific">Coccidioides immitis RMSCC 3703</name>
    <dbReference type="NCBI Taxonomy" id="454286"/>
    <lineage>
        <taxon>Eukaryota</taxon>
        <taxon>Fungi</taxon>
        <taxon>Dikarya</taxon>
        <taxon>Ascomycota</taxon>
        <taxon>Pezizomycotina</taxon>
        <taxon>Eurotiomycetes</taxon>
        <taxon>Eurotiomycetidae</taxon>
        <taxon>Onygenales</taxon>
        <taxon>Onygenaceae</taxon>
        <taxon>Coccidioides</taxon>
    </lineage>
</organism>